<dbReference type="EMBL" id="BGPR01248500">
    <property type="protein sequence ID" value="GBM34265.1"/>
    <property type="molecule type" value="Genomic_DNA"/>
</dbReference>
<evidence type="ECO:0000313" key="2">
    <source>
        <dbReference type="EMBL" id="GBM34265.1"/>
    </source>
</evidence>
<evidence type="ECO:0000313" key="3">
    <source>
        <dbReference type="EMBL" id="GBM34329.1"/>
    </source>
</evidence>
<gene>
    <name evidence="3" type="ORF">AVEN_127682_1</name>
    <name evidence="2" type="ORF">AVEN_46530_1</name>
</gene>
<proteinExistence type="predicted"/>
<organism evidence="3 4">
    <name type="scientific">Araneus ventricosus</name>
    <name type="common">Orbweaver spider</name>
    <name type="synonym">Epeira ventricosa</name>
    <dbReference type="NCBI Taxonomy" id="182803"/>
    <lineage>
        <taxon>Eukaryota</taxon>
        <taxon>Metazoa</taxon>
        <taxon>Ecdysozoa</taxon>
        <taxon>Arthropoda</taxon>
        <taxon>Chelicerata</taxon>
        <taxon>Arachnida</taxon>
        <taxon>Araneae</taxon>
        <taxon>Araneomorphae</taxon>
        <taxon>Entelegynae</taxon>
        <taxon>Araneoidea</taxon>
        <taxon>Araneidae</taxon>
        <taxon>Araneus</taxon>
    </lineage>
</organism>
<evidence type="ECO:0000313" key="4">
    <source>
        <dbReference type="Proteomes" id="UP000499080"/>
    </source>
</evidence>
<protein>
    <submittedName>
        <fullName evidence="3">Uncharacterized protein</fullName>
    </submittedName>
</protein>
<dbReference type="Proteomes" id="UP000499080">
    <property type="component" value="Unassembled WGS sequence"/>
</dbReference>
<feature type="compositionally biased region" description="Polar residues" evidence="1">
    <location>
        <begin position="144"/>
        <end position="160"/>
    </location>
</feature>
<keyword evidence="4" id="KW-1185">Reference proteome</keyword>
<name>A0A4Y2F1D5_ARAVE</name>
<feature type="non-terminal residue" evidence="3">
    <location>
        <position position="1"/>
    </location>
</feature>
<dbReference type="AlphaFoldDB" id="A0A4Y2F1D5"/>
<reference evidence="3 4" key="1">
    <citation type="journal article" date="2019" name="Sci. Rep.">
        <title>Orb-weaving spider Araneus ventricosus genome elucidates the spidroin gene catalogue.</title>
        <authorList>
            <person name="Kono N."/>
            <person name="Nakamura H."/>
            <person name="Ohtoshi R."/>
            <person name="Moran D.A.P."/>
            <person name="Shinohara A."/>
            <person name="Yoshida Y."/>
            <person name="Fujiwara M."/>
            <person name="Mori M."/>
            <person name="Tomita M."/>
            <person name="Arakawa K."/>
        </authorList>
    </citation>
    <scope>NUCLEOTIDE SEQUENCE [LARGE SCALE GENOMIC DNA]</scope>
</reference>
<accession>A0A4Y2F1D5</accession>
<comment type="caution">
    <text evidence="3">The sequence shown here is derived from an EMBL/GenBank/DDBJ whole genome shotgun (WGS) entry which is preliminary data.</text>
</comment>
<feature type="region of interest" description="Disordered" evidence="1">
    <location>
        <begin position="135"/>
        <end position="175"/>
    </location>
</feature>
<sequence>QNNHGDGFSSRYFVNHPKSSGNSHHSKLNVNDRFIFPPTNSPPRVTHEIRAVSVAEGEKSRNLPESYGKSHADARYQENGNNVHTAGNAQGSGHQDEEQYALVDVDPNQIYMDEKTGQLIKFVTEEEAEKLGVTAERQVENGHDGNSATYSQKTPEQNSHYGHLEDFSASPGSKGQAIDSKIFVNGGDNKEYAELTNADLSSHLPINKPRRKSKRPQFVTVNGKSSEFYVPMKDITSKSVSVSNSVSHEGSHGVQEDQGSYDVSSHSEDTRGKKPQFVAVNEKRAQFHVPAKDITAKPNFRSVSYEGSRGVQEDQGNYDVSGHSGGTGGTEYVVLYPETGDHAQHNQDYGKKLNFGSLGDTVTNPQSNKNDYHNNFKGSGDTTIEYEDDNGYKTSNDGFNHSENEDTYTEDNFETHGGNLENVGNFKGSTEGLHDTPVHGLLYDSQVGGKSVKTENVGNFKGTPGVLENAQDHGILYELQA</sequence>
<feature type="non-terminal residue" evidence="3">
    <location>
        <position position="481"/>
    </location>
</feature>
<dbReference type="EMBL" id="BGPR01248518">
    <property type="protein sequence ID" value="GBM34329.1"/>
    <property type="molecule type" value="Genomic_DNA"/>
</dbReference>
<feature type="region of interest" description="Disordered" evidence="1">
    <location>
        <begin position="1"/>
        <end position="43"/>
    </location>
</feature>
<evidence type="ECO:0000256" key="1">
    <source>
        <dbReference type="SAM" id="MobiDB-lite"/>
    </source>
</evidence>
<feature type="region of interest" description="Disordered" evidence="1">
    <location>
        <begin position="240"/>
        <end position="273"/>
    </location>
</feature>